<keyword evidence="2" id="KW-1277">Toxin-antitoxin system</keyword>
<dbReference type="InterPro" id="IPR038570">
    <property type="entry name" value="HicA_sf"/>
</dbReference>
<dbReference type="Proteomes" id="UP000179360">
    <property type="component" value="Unassembled WGS sequence"/>
</dbReference>
<keyword evidence="4" id="KW-0255">Endonuclease</keyword>
<organism evidence="8 9">
    <name type="scientific">Candidatus Muproteobacteria bacterium RIFCSPHIGHO2_01_FULL_65_16</name>
    <dbReference type="NCBI Taxonomy" id="1817764"/>
    <lineage>
        <taxon>Bacteria</taxon>
        <taxon>Pseudomonadati</taxon>
        <taxon>Pseudomonadota</taxon>
        <taxon>Candidatus Muproteobacteria</taxon>
    </lineage>
</organism>
<keyword evidence="3" id="KW-0540">Nuclease</keyword>
<evidence type="ECO:0000256" key="3">
    <source>
        <dbReference type="ARBA" id="ARBA00022722"/>
    </source>
</evidence>
<evidence type="ECO:0000256" key="6">
    <source>
        <dbReference type="ARBA" id="ARBA00022884"/>
    </source>
</evidence>
<evidence type="ECO:0000256" key="4">
    <source>
        <dbReference type="ARBA" id="ARBA00022759"/>
    </source>
</evidence>
<evidence type="ECO:0008006" key="10">
    <source>
        <dbReference type="Google" id="ProtNLM"/>
    </source>
</evidence>
<dbReference type="GO" id="GO:0003729">
    <property type="term" value="F:mRNA binding"/>
    <property type="evidence" value="ECO:0007669"/>
    <property type="project" value="InterPro"/>
</dbReference>
<dbReference type="Gene3D" id="3.30.920.30">
    <property type="entry name" value="Hypothetical protein"/>
    <property type="match status" value="1"/>
</dbReference>
<sequence length="82" mass="9473">MNRERLFQRLARGALQNVSFRDMVKLVEGLGFRLLRVTGSHHIFAHPGIPEQVNLQDVGGQAKPYQIRQFLRLVERHGLKLN</sequence>
<dbReference type="STRING" id="1817764.A2637_05075"/>
<keyword evidence="7" id="KW-0346">Stress response</keyword>
<evidence type="ECO:0000313" key="8">
    <source>
        <dbReference type="EMBL" id="OGI47936.1"/>
    </source>
</evidence>
<dbReference type="InterPro" id="IPR012933">
    <property type="entry name" value="HicA_mRNA_interferase"/>
</dbReference>
<keyword evidence="5" id="KW-0378">Hydrolase</keyword>
<evidence type="ECO:0000313" key="9">
    <source>
        <dbReference type="Proteomes" id="UP000179360"/>
    </source>
</evidence>
<evidence type="ECO:0000256" key="2">
    <source>
        <dbReference type="ARBA" id="ARBA00022649"/>
    </source>
</evidence>
<dbReference type="AlphaFoldDB" id="A0A1F6TS99"/>
<dbReference type="EMBL" id="MFSY01000004">
    <property type="protein sequence ID" value="OGI47936.1"/>
    <property type="molecule type" value="Genomic_DNA"/>
</dbReference>
<comment type="caution">
    <text evidence="8">The sequence shown here is derived from an EMBL/GenBank/DDBJ whole genome shotgun (WGS) entry which is preliminary data.</text>
</comment>
<keyword evidence="6" id="KW-0694">RNA-binding</keyword>
<evidence type="ECO:0000256" key="1">
    <source>
        <dbReference type="ARBA" id="ARBA00006620"/>
    </source>
</evidence>
<evidence type="ECO:0000256" key="5">
    <source>
        <dbReference type="ARBA" id="ARBA00022801"/>
    </source>
</evidence>
<dbReference type="SUPFAM" id="SSF54786">
    <property type="entry name" value="YcfA/nrd intein domain"/>
    <property type="match status" value="1"/>
</dbReference>
<evidence type="ECO:0000256" key="7">
    <source>
        <dbReference type="ARBA" id="ARBA00023016"/>
    </source>
</evidence>
<dbReference type="GO" id="GO:0016787">
    <property type="term" value="F:hydrolase activity"/>
    <property type="evidence" value="ECO:0007669"/>
    <property type="project" value="UniProtKB-KW"/>
</dbReference>
<name>A0A1F6TS99_9PROT</name>
<comment type="similarity">
    <text evidence="1">Belongs to the HicA mRNA interferase family.</text>
</comment>
<dbReference type="Pfam" id="PF07927">
    <property type="entry name" value="HicA_toxin"/>
    <property type="match status" value="1"/>
</dbReference>
<proteinExistence type="inferred from homology"/>
<gene>
    <name evidence="8" type="ORF">A2637_05075</name>
</gene>
<accession>A0A1F6TS99</accession>
<dbReference type="GO" id="GO:0004519">
    <property type="term" value="F:endonuclease activity"/>
    <property type="evidence" value="ECO:0007669"/>
    <property type="project" value="UniProtKB-KW"/>
</dbReference>
<reference evidence="8 9" key="1">
    <citation type="journal article" date="2016" name="Nat. Commun.">
        <title>Thousands of microbial genomes shed light on interconnected biogeochemical processes in an aquifer system.</title>
        <authorList>
            <person name="Anantharaman K."/>
            <person name="Brown C.T."/>
            <person name="Hug L.A."/>
            <person name="Sharon I."/>
            <person name="Castelle C.J."/>
            <person name="Probst A.J."/>
            <person name="Thomas B.C."/>
            <person name="Singh A."/>
            <person name="Wilkins M.J."/>
            <person name="Karaoz U."/>
            <person name="Brodie E.L."/>
            <person name="Williams K.H."/>
            <person name="Hubbard S.S."/>
            <person name="Banfield J.F."/>
        </authorList>
    </citation>
    <scope>NUCLEOTIDE SEQUENCE [LARGE SCALE GENOMIC DNA]</scope>
</reference>
<protein>
    <recommendedName>
        <fullName evidence="10">Toxin HicA</fullName>
    </recommendedName>
</protein>